<evidence type="ECO:0000313" key="1">
    <source>
        <dbReference type="EMBL" id="MCS5737575.1"/>
    </source>
</evidence>
<comment type="caution">
    <text evidence="1">The sequence shown here is derived from an EMBL/GenBank/DDBJ whole genome shotgun (WGS) entry which is preliminary data.</text>
</comment>
<gene>
    <name evidence="1" type="ORF">N1032_27975</name>
</gene>
<dbReference type="Pfam" id="PF25622">
    <property type="entry name" value="Phi29_MCP"/>
    <property type="match status" value="1"/>
</dbReference>
<evidence type="ECO:0000313" key="2">
    <source>
        <dbReference type="Proteomes" id="UP001165586"/>
    </source>
</evidence>
<reference evidence="1" key="1">
    <citation type="submission" date="2022-08" db="EMBL/GenBank/DDBJ databases">
        <authorList>
            <person name="Deng Y."/>
            <person name="Han X.-F."/>
            <person name="Zhang Y.-Q."/>
        </authorList>
    </citation>
    <scope>NUCLEOTIDE SEQUENCE</scope>
    <source>
        <strain evidence="1">CPCC 203386</strain>
    </source>
</reference>
<organism evidence="1 2">
    <name type="scientific">Herbiconiux daphne</name>
    <dbReference type="NCBI Taxonomy" id="2970914"/>
    <lineage>
        <taxon>Bacteria</taxon>
        <taxon>Bacillati</taxon>
        <taxon>Actinomycetota</taxon>
        <taxon>Actinomycetes</taxon>
        <taxon>Micrococcales</taxon>
        <taxon>Microbacteriaceae</taxon>
        <taxon>Herbiconiux</taxon>
    </lineage>
</organism>
<accession>A0ABT2HC89</accession>
<dbReference type="EMBL" id="JANLCJ010000838">
    <property type="protein sequence ID" value="MCS5737575.1"/>
    <property type="molecule type" value="Genomic_DNA"/>
</dbReference>
<protein>
    <submittedName>
        <fullName evidence="1">Uncharacterized protein</fullName>
    </submittedName>
</protein>
<sequence>MKVSQLFTLVNGVTKEVLGETAVVNEDLSNVVDIGKQIFDSANVDNYVKKLVDHIGKVVFVNRVYSGSM</sequence>
<dbReference type="RefSeq" id="WP_259544005.1">
    <property type="nucleotide sequence ID" value="NZ_JANLCJ010000838.1"/>
</dbReference>
<dbReference type="Proteomes" id="UP001165586">
    <property type="component" value="Unassembled WGS sequence"/>
</dbReference>
<feature type="non-terminal residue" evidence="1">
    <location>
        <position position="69"/>
    </location>
</feature>
<proteinExistence type="predicted"/>
<name>A0ABT2HC89_9MICO</name>
<keyword evidence="2" id="KW-1185">Reference proteome</keyword>